<reference evidence="2" key="1">
    <citation type="journal article" date="2019" name="Int. J. Syst. Evol. Microbiol.">
        <title>The Global Catalogue of Microorganisms (GCM) 10K type strain sequencing project: providing services to taxonomists for standard genome sequencing and annotation.</title>
        <authorList>
            <consortium name="The Broad Institute Genomics Platform"/>
            <consortium name="The Broad Institute Genome Sequencing Center for Infectious Disease"/>
            <person name="Wu L."/>
            <person name="Ma J."/>
        </authorList>
    </citation>
    <scope>NUCLEOTIDE SEQUENCE [LARGE SCALE GENOMIC DNA]</scope>
    <source>
        <strain evidence="2">JCM 18283</strain>
    </source>
</reference>
<evidence type="ECO:0000313" key="1">
    <source>
        <dbReference type="EMBL" id="GAA4908047.1"/>
    </source>
</evidence>
<dbReference type="PANTHER" id="PTHR47623">
    <property type="entry name" value="OS09G0287300 PROTEIN"/>
    <property type="match status" value="1"/>
</dbReference>
<dbReference type="Pfam" id="PF00300">
    <property type="entry name" value="His_Phos_1"/>
    <property type="match status" value="1"/>
</dbReference>
<name>A0ABP9FMQ8_9SPHI</name>
<organism evidence="1 2">
    <name type="scientific">Mucilaginibacter defluvii</name>
    <dbReference type="NCBI Taxonomy" id="1196019"/>
    <lineage>
        <taxon>Bacteria</taxon>
        <taxon>Pseudomonadati</taxon>
        <taxon>Bacteroidota</taxon>
        <taxon>Sphingobacteriia</taxon>
        <taxon>Sphingobacteriales</taxon>
        <taxon>Sphingobacteriaceae</taxon>
        <taxon>Mucilaginibacter</taxon>
    </lineage>
</organism>
<keyword evidence="2" id="KW-1185">Reference proteome</keyword>
<protein>
    <submittedName>
        <fullName evidence="1">Histidine phosphatase family protein</fullName>
    </submittedName>
</protein>
<dbReference type="CDD" id="cd07067">
    <property type="entry name" value="HP_PGM_like"/>
    <property type="match status" value="1"/>
</dbReference>
<dbReference type="InterPro" id="IPR029033">
    <property type="entry name" value="His_PPase_superfam"/>
</dbReference>
<dbReference type="SMART" id="SM00855">
    <property type="entry name" value="PGAM"/>
    <property type="match status" value="1"/>
</dbReference>
<evidence type="ECO:0000313" key="2">
    <source>
        <dbReference type="Proteomes" id="UP001501436"/>
    </source>
</evidence>
<accession>A0ABP9FMQ8</accession>
<proteinExistence type="predicted"/>
<dbReference type="SUPFAM" id="SSF53254">
    <property type="entry name" value="Phosphoglycerate mutase-like"/>
    <property type="match status" value="1"/>
</dbReference>
<gene>
    <name evidence="1" type="ORF">GCM10023313_08680</name>
</gene>
<dbReference type="InterPro" id="IPR013078">
    <property type="entry name" value="His_Pase_superF_clade-1"/>
</dbReference>
<dbReference type="RefSeq" id="WP_345329699.1">
    <property type="nucleotide sequence ID" value="NZ_BAABJI010000001.1"/>
</dbReference>
<dbReference type="PANTHER" id="PTHR47623:SF1">
    <property type="entry name" value="OS09G0287300 PROTEIN"/>
    <property type="match status" value="1"/>
</dbReference>
<comment type="caution">
    <text evidence="1">The sequence shown here is derived from an EMBL/GenBank/DDBJ whole genome shotgun (WGS) entry which is preliminary data.</text>
</comment>
<dbReference type="EMBL" id="BAABJI010000001">
    <property type="protein sequence ID" value="GAA4908047.1"/>
    <property type="molecule type" value="Genomic_DNA"/>
</dbReference>
<sequence>MKKLLLIRHAQATHEGGYIDFERPLTPKGIREATTMAERVMAKGIKPQLLISSPALRTMGTAHIFTEHLSIHQPQTNKDIYDATPKTLLEVVSRFTDGANFVALVGHNPGISEILYYLTGSPQQMDTSGIALIELDIESWAEVTEDAGKLLFYDAP</sequence>
<dbReference type="Proteomes" id="UP001501436">
    <property type="component" value="Unassembled WGS sequence"/>
</dbReference>
<dbReference type="Gene3D" id="3.40.50.1240">
    <property type="entry name" value="Phosphoglycerate mutase-like"/>
    <property type="match status" value="1"/>
</dbReference>